<dbReference type="AlphaFoldDB" id="X6LU50"/>
<protein>
    <submittedName>
        <fullName evidence="2">Uncharacterized protein</fullName>
    </submittedName>
</protein>
<keyword evidence="1" id="KW-0175">Coiled coil</keyword>
<proteinExistence type="predicted"/>
<dbReference type="Proteomes" id="UP000023152">
    <property type="component" value="Unassembled WGS sequence"/>
</dbReference>
<feature type="non-terminal residue" evidence="2">
    <location>
        <position position="150"/>
    </location>
</feature>
<evidence type="ECO:0000313" key="2">
    <source>
        <dbReference type="EMBL" id="ETO04672.1"/>
    </source>
</evidence>
<name>X6LU50_RETFI</name>
<accession>X6LU50</accession>
<gene>
    <name evidence="2" type="ORF">RFI_32724</name>
</gene>
<sequence>MSTIENKYSLGKKDVNFQKEIKEKLMKLKEIKEHLMKLKEIKEHLVKLKKLAPLKKKRKDFDSDIQKVQEKITLLRGGMSLLSTKDWLQRQIRGISIPQKAIDFFEEAKFEQLQEGAKQIEELNKDLKKYQQIKKEFQKLQSKEKVPFEN</sequence>
<keyword evidence="3" id="KW-1185">Reference proteome</keyword>
<reference evidence="2 3" key="1">
    <citation type="journal article" date="2013" name="Curr. Biol.">
        <title>The Genome of the Foraminiferan Reticulomyxa filosa.</title>
        <authorList>
            <person name="Glockner G."/>
            <person name="Hulsmann N."/>
            <person name="Schleicher M."/>
            <person name="Noegel A.A."/>
            <person name="Eichinger L."/>
            <person name="Gallinger C."/>
            <person name="Pawlowski J."/>
            <person name="Sierra R."/>
            <person name="Euteneuer U."/>
            <person name="Pillet L."/>
            <person name="Moustafa A."/>
            <person name="Platzer M."/>
            <person name="Groth M."/>
            <person name="Szafranski K."/>
            <person name="Schliwa M."/>
        </authorList>
    </citation>
    <scope>NUCLEOTIDE SEQUENCE [LARGE SCALE GENOMIC DNA]</scope>
</reference>
<evidence type="ECO:0000313" key="3">
    <source>
        <dbReference type="Proteomes" id="UP000023152"/>
    </source>
</evidence>
<comment type="caution">
    <text evidence="2">The sequence shown here is derived from an EMBL/GenBank/DDBJ whole genome shotgun (WGS) entry which is preliminary data.</text>
</comment>
<feature type="coiled-coil region" evidence="1">
    <location>
        <begin position="21"/>
        <end position="51"/>
    </location>
</feature>
<feature type="coiled-coil region" evidence="1">
    <location>
        <begin position="110"/>
        <end position="143"/>
    </location>
</feature>
<dbReference type="EMBL" id="ASPP01029061">
    <property type="protein sequence ID" value="ETO04672.1"/>
    <property type="molecule type" value="Genomic_DNA"/>
</dbReference>
<evidence type="ECO:0000256" key="1">
    <source>
        <dbReference type="SAM" id="Coils"/>
    </source>
</evidence>
<organism evidence="2 3">
    <name type="scientific">Reticulomyxa filosa</name>
    <dbReference type="NCBI Taxonomy" id="46433"/>
    <lineage>
        <taxon>Eukaryota</taxon>
        <taxon>Sar</taxon>
        <taxon>Rhizaria</taxon>
        <taxon>Retaria</taxon>
        <taxon>Foraminifera</taxon>
        <taxon>Monothalamids</taxon>
        <taxon>Reticulomyxidae</taxon>
        <taxon>Reticulomyxa</taxon>
    </lineage>
</organism>